<dbReference type="SUPFAM" id="SSF55729">
    <property type="entry name" value="Acyl-CoA N-acyltransferases (Nat)"/>
    <property type="match status" value="1"/>
</dbReference>
<evidence type="ECO:0000259" key="1">
    <source>
        <dbReference type="PROSITE" id="PS51186"/>
    </source>
</evidence>
<name>A0ABR4IT60_9EURO</name>
<dbReference type="PROSITE" id="PS51186">
    <property type="entry name" value="GNAT"/>
    <property type="match status" value="1"/>
</dbReference>
<accession>A0ABR4IT60</accession>
<dbReference type="Pfam" id="PF13302">
    <property type="entry name" value="Acetyltransf_3"/>
    <property type="match status" value="1"/>
</dbReference>
<evidence type="ECO:0000313" key="3">
    <source>
        <dbReference type="Proteomes" id="UP001610446"/>
    </source>
</evidence>
<dbReference type="Gene3D" id="3.40.630.30">
    <property type="match status" value="1"/>
</dbReference>
<comment type="caution">
    <text evidence="2">The sequence shown here is derived from an EMBL/GenBank/DDBJ whole genome shotgun (WGS) entry which is preliminary data.</text>
</comment>
<dbReference type="PANTHER" id="PTHR43792">
    <property type="entry name" value="GNAT FAMILY, PUTATIVE (AFU_ORTHOLOGUE AFUA_3G00765)-RELATED-RELATED"/>
    <property type="match status" value="1"/>
</dbReference>
<proteinExistence type="predicted"/>
<dbReference type="EMBL" id="JBFXLU010000294">
    <property type="protein sequence ID" value="KAL2830965.1"/>
    <property type="molecule type" value="Genomic_DNA"/>
</dbReference>
<gene>
    <name evidence="2" type="ORF">BJY01DRAFT_226842</name>
</gene>
<feature type="domain" description="N-acetyltransferase" evidence="1">
    <location>
        <begin position="153"/>
        <end position="236"/>
    </location>
</feature>
<keyword evidence="3" id="KW-1185">Reference proteome</keyword>
<protein>
    <submittedName>
        <fullName evidence="2">GNAT domain-containing protein</fullName>
    </submittedName>
</protein>
<dbReference type="InterPro" id="IPR016181">
    <property type="entry name" value="Acyl_CoA_acyltransferase"/>
</dbReference>
<dbReference type="PANTHER" id="PTHR43792:SF16">
    <property type="entry name" value="N-ACETYLTRANSFERASE DOMAIN-CONTAINING PROTEIN"/>
    <property type="match status" value="1"/>
</dbReference>
<dbReference type="InterPro" id="IPR051531">
    <property type="entry name" value="N-acetyltransferase"/>
</dbReference>
<dbReference type="InterPro" id="IPR000182">
    <property type="entry name" value="GNAT_dom"/>
</dbReference>
<evidence type="ECO:0000313" key="2">
    <source>
        <dbReference type="EMBL" id="KAL2830965.1"/>
    </source>
</evidence>
<organism evidence="2 3">
    <name type="scientific">Aspergillus pseudoustus</name>
    <dbReference type="NCBI Taxonomy" id="1810923"/>
    <lineage>
        <taxon>Eukaryota</taxon>
        <taxon>Fungi</taxon>
        <taxon>Dikarya</taxon>
        <taxon>Ascomycota</taxon>
        <taxon>Pezizomycotina</taxon>
        <taxon>Eurotiomycetes</taxon>
        <taxon>Eurotiomycetidae</taxon>
        <taxon>Eurotiales</taxon>
        <taxon>Aspergillaceae</taxon>
        <taxon>Aspergillus</taxon>
        <taxon>Aspergillus subgen. Nidulantes</taxon>
    </lineage>
</organism>
<reference evidence="2 3" key="1">
    <citation type="submission" date="2024-07" db="EMBL/GenBank/DDBJ databases">
        <title>Section-level genome sequencing and comparative genomics of Aspergillus sections Usti and Cavernicolus.</title>
        <authorList>
            <consortium name="Lawrence Berkeley National Laboratory"/>
            <person name="Nybo J.L."/>
            <person name="Vesth T.C."/>
            <person name="Theobald S."/>
            <person name="Frisvad J.C."/>
            <person name="Larsen T.O."/>
            <person name="Kjaerboelling I."/>
            <person name="Rothschild-Mancinelli K."/>
            <person name="Lyhne E.K."/>
            <person name="Kogle M.E."/>
            <person name="Barry K."/>
            <person name="Clum A."/>
            <person name="Na H."/>
            <person name="Ledsgaard L."/>
            <person name="Lin J."/>
            <person name="Lipzen A."/>
            <person name="Kuo A."/>
            <person name="Riley R."/>
            <person name="Mondo S."/>
            <person name="Labutti K."/>
            <person name="Haridas S."/>
            <person name="Pangalinan J."/>
            <person name="Salamov A.A."/>
            <person name="Simmons B.A."/>
            <person name="Magnuson J.K."/>
            <person name="Chen J."/>
            <person name="Drula E."/>
            <person name="Henrissat B."/>
            <person name="Wiebenga A."/>
            <person name="Lubbers R.J."/>
            <person name="Gomes A.C."/>
            <person name="Makela M.R."/>
            <person name="Stajich J."/>
            <person name="Grigoriev I.V."/>
            <person name="Mortensen U.H."/>
            <person name="De Vries R.P."/>
            <person name="Baker S.E."/>
            <person name="Andersen M.R."/>
        </authorList>
    </citation>
    <scope>NUCLEOTIDE SEQUENCE [LARGE SCALE GENOMIC DNA]</scope>
    <source>
        <strain evidence="2 3">CBS 123904</strain>
    </source>
</reference>
<dbReference type="Proteomes" id="UP001610446">
    <property type="component" value="Unassembled WGS sequence"/>
</dbReference>
<sequence length="236" mass="26185">MDSSSLEGFAAFGLLTSRLILIPTPVAVNAPSYRSRYGGLHADAAFCEMAFGIHFPSRNWSDDETRQVIETRDIARSWKTRGLGDFAVGLRPPSTLVDKAHSGASLFKGHDFEKLAGPDRQLLNEIEWVGYAGVRDATTTSLPARESGDPQLPPWQEMVEIRYGISSKYWGKGIAKEAADALIHWAIDASGVRRFIAETERENQRSAGLLKKLGFVASGTDYWKEPSEIEWELVVR</sequence>